<dbReference type="GO" id="GO:0005840">
    <property type="term" value="C:ribosome"/>
    <property type="evidence" value="ECO:0007669"/>
    <property type="project" value="UniProtKB-KW"/>
</dbReference>
<dbReference type="InterPro" id="IPR037121">
    <property type="entry name" value="Ribosomal_bL25_C"/>
</dbReference>
<keyword evidence="3 5" id="KW-0689">Ribosomal protein</keyword>
<dbReference type="Proteomes" id="UP001596002">
    <property type="component" value="Unassembled WGS sequence"/>
</dbReference>
<dbReference type="PANTHER" id="PTHR33284:SF1">
    <property type="entry name" value="RIBOSOMAL PROTEIN L25_GLN-TRNA SYNTHETASE, ANTI-CODON-BINDING DOMAIN-CONTAINING PROTEIN"/>
    <property type="match status" value="1"/>
</dbReference>
<dbReference type="EMBL" id="JBHSHC010000106">
    <property type="protein sequence ID" value="MFC4768542.1"/>
    <property type="molecule type" value="Genomic_DNA"/>
</dbReference>
<comment type="caution">
    <text evidence="9">The sequence shown here is derived from an EMBL/GenBank/DDBJ whole genome shotgun (WGS) entry which is preliminary data.</text>
</comment>
<dbReference type="InterPro" id="IPR001021">
    <property type="entry name" value="Ribosomal_bL25_long"/>
</dbReference>
<evidence type="ECO:0000259" key="7">
    <source>
        <dbReference type="Pfam" id="PF01386"/>
    </source>
</evidence>
<dbReference type="InterPro" id="IPR020057">
    <property type="entry name" value="Ribosomal_bL25_b-dom"/>
</dbReference>
<name>A0ABV9Q5I2_9BACL</name>
<keyword evidence="4 5" id="KW-0687">Ribonucleoprotein</keyword>
<reference evidence="10" key="1">
    <citation type="journal article" date="2019" name="Int. J. Syst. Evol. Microbiol.">
        <title>The Global Catalogue of Microorganisms (GCM) 10K type strain sequencing project: providing services to taxonomists for standard genome sequencing and annotation.</title>
        <authorList>
            <consortium name="The Broad Institute Genomics Platform"/>
            <consortium name="The Broad Institute Genome Sequencing Center for Infectious Disease"/>
            <person name="Wu L."/>
            <person name="Ma J."/>
        </authorList>
    </citation>
    <scope>NUCLEOTIDE SEQUENCE [LARGE SCALE GENOMIC DNA]</scope>
    <source>
        <strain evidence="10">WYCCWR 12678</strain>
    </source>
</reference>
<dbReference type="SUPFAM" id="SSF50715">
    <property type="entry name" value="Ribosomal protein L25-like"/>
    <property type="match status" value="1"/>
</dbReference>
<comment type="similarity">
    <text evidence="5">Belongs to the bacterial ribosomal protein bL25 family. CTC subfamily.</text>
</comment>
<evidence type="ECO:0000313" key="9">
    <source>
        <dbReference type="EMBL" id="MFC4768542.1"/>
    </source>
</evidence>
<gene>
    <name evidence="5" type="primary">rplY</name>
    <name evidence="5" type="synonym">ctc</name>
    <name evidence="9" type="ORF">ACFO8Q_14450</name>
</gene>
<evidence type="ECO:0000256" key="5">
    <source>
        <dbReference type="HAMAP-Rule" id="MF_01334"/>
    </source>
</evidence>
<protein>
    <recommendedName>
        <fullName evidence="5">Large ribosomal subunit protein bL25</fullName>
    </recommendedName>
    <alternativeName>
        <fullName evidence="5">General stress protein CTC</fullName>
    </alternativeName>
</protein>
<proteinExistence type="inferred from homology"/>
<evidence type="ECO:0000256" key="6">
    <source>
        <dbReference type="SAM" id="MobiDB-lite"/>
    </source>
</evidence>
<dbReference type="PANTHER" id="PTHR33284">
    <property type="entry name" value="RIBOSOMAL PROTEIN L25/GLN-TRNA SYNTHETASE, ANTI-CODON-BINDING DOMAIN-CONTAINING PROTEIN"/>
    <property type="match status" value="1"/>
</dbReference>
<evidence type="ECO:0000259" key="8">
    <source>
        <dbReference type="Pfam" id="PF14693"/>
    </source>
</evidence>
<evidence type="ECO:0000256" key="1">
    <source>
        <dbReference type="ARBA" id="ARBA00022730"/>
    </source>
</evidence>
<evidence type="ECO:0000256" key="3">
    <source>
        <dbReference type="ARBA" id="ARBA00022980"/>
    </source>
</evidence>
<dbReference type="RefSeq" id="WP_380026492.1">
    <property type="nucleotide sequence ID" value="NZ_JBHSHC010000106.1"/>
</dbReference>
<evidence type="ECO:0000256" key="4">
    <source>
        <dbReference type="ARBA" id="ARBA00023274"/>
    </source>
</evidence>
<feature type="compositionally biased region" description="Basic and acidic residues" evidence="6">
    <location>
        <begin position="193"/>
        <end position="205"/>
    </location>
</feature>
<dbReference type="CDD" id="cd00495">
    <property type="entry name" value="Ribosomal_L25_TL5_CTC"/>
    <property type="match status" value="1"/>
</dbReference>
<feature type="region of interest" description="Disordered" evidence="6">
    <location>
        <begin position="188"/>
        <end position="219"/>
    </location>
</feature>
<keyword evidence="1 5" id="KW-0699">rRNA-binding</keyword>
<dbReference type="Gene3D" id="2.170.120.20">
    <property type="entry name" value="Ribosomal protein L25, beta domain"/>
    <property type="match status" value="1"/>
</dbReference>
<dbReference type="Pfam" id="PF14693">
    <property type="entry name" value="Ribosomal_TL5_C"/>
    <property type="match status" value="1"/>
</dbReference>
<comment type="subunit">
    <text evidence="5">Part of the 50S ribosomal subunit; part of the 5S rRNA/L5/L18/L25 subcomplex. Contacts the 5S rRNA. Binds to the 5S rRNA independently of L5 and L18.</text>
</comment>
<feature type="domain" description="Large ribosomal subunit protein bL25 L25" evidence="7">
    <location>
        <begin position="13"/>
        <end position="94"/>
    </location>
</feature>
<keyword evidence="10" id="KW-1185">Reference proteome</keyword>
<comment type="function">
    <text evidence="5">This is one of the proteins that binds to the 5S RNA in the ribosome where it forms part of the central protuberance.</text>
</comment>
<dbReference type="Gene3D" id="2.40.240.10">
    <property type="entry name" value="Ribosomal Protein L25, Chain P"/>
    <property type="match status" value="1"/>
</dbReference>
<dbReference type="InterPro" id="IPR029751">
    <property type="entry name" value="Ribosomal_L25_dom"/>
</dbReference>
<dbReference type="HAMAP" id="MF_01334">
    <property type="entry name" value="Ribosomal_bL25_CTC"/>
    <property type="match status" value="1"/>
</dbReference>
<evidence type="ECO:0000313" key="10">
    <source>
        <dbReference type="Proteomes" id="UP001596002"/>
    </source>
</evidence>
<sequence length="219" mass="24240">MAVEQVLVRGGLRKKLTKGERNQIRREGGIPGVIYGRKVASTPIFIDAESFKRIAANNGYGLIEMNIEGLGRYHAMVHHIDREPVKRHVLHIDFHAVSLDEPVDVEVPVYLNGLEEVEKRDGVIQQQMREVMVRALPADVPEHILVDISHLQIGDNLRVKDLPVPASCEIKSDPEELIVAVIAAKNAPPDTEIEPKEPDLVHDTEGQGVGAHEIPGAHE</sequence>
<dbReference type="InterPro" id="IPR020056">
    <property type="entry name" value="Rbsml_bL25/Gln-tRNA_synth_N"/>
</dbReference>
<organism evidence="9 10">
    <name type="scientific">Effusibacillus consociatus</name>
    <dbReference type="NCBI Taxonomy" id="1117041"/>
    <lineage>
        <taxon>Bacteria</taxon>
        <taxon>Bacillati</taxon>
        <taxon>Bacillota</taxon>
        <taxon>Bacilli</taxon>
        <taxon>Bacillales</taxon>
        <taxon>Alicyclobacillaceae</taxon>
        <taxon>Effusibacillus</taxon>
    </lineage>
</organism>
<dbReference type="NCBIfam" id="TIGR00731">
    <property type="entry name" value="bL25_bact_ctc"/>
    <property type="match status" value="1"/>
</dbReference>
<keyword evidence="2 5" id="KW-0694">RNA-binding</keyword>
<dbReference type="InterPro" id="IPR020930">
    <property type="entry name" value="Ribosomal_uL5_bac-type"/>
</dbReference>
<evidence type="ECO:0000256" key="2">
    <source>
        <dbReference type="ARBA" id="ARBA00022884"/>
    </source>
</evidence>
<accession>A0ABV9Q5I2</accession>
<dbReference type="InterPro" id="IPR011035">
    <property type="entry name" value="Ribosomal_bL25/Gln-tRNA_synth"/>
</dbReference>
<feature type="domain" description="Large ribosomal subunit protein bL25 beta" evidence="8">
    <location>
        <begin position="103"/>
        <end position="184"/>
    </location>
</feature>
<dbReference type="Pfam" id="PF01386">
    <property type="entry name" value="Ribosomal_L25p"/>
    <property type="match status" value="1"/>
</dbReference>